<name>A0ABV5MD16_9ACTN</name>
<dbReference type="PANTHER" id="PTHR34351">
    <property type="entry name" value="SLR1927 PROTEIN-RELATED"/>
    <property type="match status" value="1"/>
</dbReference>
<dbReference type="RefSeq" id="WP_223104652.1">
    <property type="nucleotide sequence ID" value="NZ_CP061913.1"/>
</dbReference>
<protein>
    <submittedName>
        <fullName evidence="2">DUF58 domain-containing protein</fullName>
    </submittedName>
</protein>
<dbReference type="Proteomes" id="UP001589608">
    <property type="component" value="Unassembled WGS sequence"/>
</dbReference>
<keyword evidence="3" id="KW-1185">Reference proteome</keyword>
<dbReference type="InterPro" id="IPR002881">
    <property type="entry name" value="DUF58"/>
</dbReference>
<feature type="domain" description="DUF58" evidence="1">
    <location>
        <begin position="182"/>
        <end position="316"/>
    </location>
</feature>
<organism evidence="2 3">
    <name type="scientific">Dactylosporangium vinaceum</name>
    <dbReference type="NCBI Taxonomy" id="53362"/>
    <lineage>
        <taxon>Bacteria</taxon>
        <taxon>Bacillati</taxon>
        <taxon>Actinomycetota</taxon>
        <taxon>Actinomycetes</taxon>
        <taxon>Micromonosporales</taxon>
        <taxon>Micromonosporaceae</taxon>
        <taxon>Dactylosporangium</taxon>
    </lineage>
</organism>
<gene>
    <name evidence="2" type="ORF">ACFFTR_26925</name>
</gene>
<evidence type="ECO:0000313" key="2">
    <source>
        <dbReference type="EMBL" id="MFB9446739.1"/>
    </source>
</evidence>
<comment type="caution">
    <text evidence="2">The sequence shown here is derived from an EMBL/GenBank/DDBJ whole genome shotgun (WGS) entry which is preliminary data.</text>
</comment>
<dbReference type="PANTHER" id="PTHR34351:SF1">
    <property type="entry name" value="SLR1927 PROTEIN"/>
    <property type="match status" value="1"/>
</dbReference>
<reference evidence="2 3" key="1">
    <citation type="submission" date="2024-09" db="EMBL/GenBank/DDBJ databases">
        <authorList>
            <person name="Sun Q."/>
            <person name="Mori K."/>
        </authorList>
    </citation>
    <scope>NUCLEOTIDE SEQUENCE [LARGE SCALE GENOMIC DNA]</scope>
    <source>
        <strain evidence="2 3">JCM 3307</strain>
    </source>
</reference>
<accession>A0ABV5MD16</accession>
<sequence>MTGNGAAVLLAGLGGAAAWWAGYPAGAPIGLAAALLLLLATAWRIGVTGPTRLTLTVDPGAVHRGDVVTAQLGVECTARWPGTVHATVAVLGDPRPATFPTAGPPVRLTRTATRRGHLESAVIQPRRIGPLWIAARRVTPPPPVHTTVLPRLWPFAAAAPSSPTDDDGEASARVGGPVFAGLREYAEGDDIRHIDWAASARTPIGPWIVRHRVLARVAAIRIVLDPTRPADPAPIAGPTDAAGGPGAADRFETAVDIAYSMAHATARGTGAPPTVVTVLDGRLAAPEGVDAIGAVLARVVPASTPGGLAAALRHAGRTRGATTVVVSAADPGGPLDADVLFRVGRPARDARRHGRTLVVDVPDLPAAARAWAAVVSR</sequence>
<evidence type="ECO:0000259" key="1">
    <source>
        <dbReference type="Pfam" id="PF01882"/>
    </source>
</evidence>
<proteinExistence type="predicted"/>
<dbReference type="EMBL" id="JBHMCA010000049">
    <property type="protein sequence ID" value="MFB9446739.1"/>
    <property type="molecule type" value="Genomic_DNA"/>
</dbReference>
<dbReference type="Pfam" id="PF01882">
    <property type="entry name" value="DUF58"/>
    <property type="match status" value="1"/>
</dbReference>
<evidence type="ECO:0000313" key="3">
    <source>
        <dbReference type="Proteomes" id="UP001589608"/>
    </source>
</evidence>